<keyword evidence="2" id="KW-1185">Reference proteome</keyword>
<organism evidence="1 2">
    <name type="scientific">Haematococcus lacustris</name>
    <name type="common">Green alga</name>
    <name type="synonym">Haematococcus pluvialis</name>
    <dbReference type="NCBI Taxonomy" id="44745"/>
    <lineage>
        <taxon>Eukaryota</taxon>
        <taxon>Viridiplantae</taxon>
        <taxon>Chlorophyta</taxon>
        <taxon>core chlorophytes</taxon>
        <taxon>Chlorophyceae</taxon>
        <taxon>CS clade</taxon>
        <taxon>Chlamydomonadales</taxon>
        <taxon>Haematococcaceae</taxon>
        <taxon>Haematococcus</taxon>
    </lineage>
</organism>
<accession>A0A699ZCP4</accession>
<dbReference type="AlphaFoldDB" id="A0A699ZCP4"/>
<evidence type="ECO:0000313" key="1">
    <source>
        <dbReference type="EMBL" id="GFH19881.1"/>
    </source>
</evidence>
<protein>
    <submittedName>
        <fullName evidence="1">Uncharacterized protein</fullName>
    </submittedName>
</protein>
<feature type="non-terminal residue" evidence="1">
    <location>
        <position position="1"/>
    </location>
</feature>
<evidence type="ECO:0000313" key="2">
    <source>
        <dbReference type="Proteomes" id="UP000485058"/>
    </source>
</evidence>
<proteinExistence type="predicted"/>
<dbReference type="EMBL" id="BLLF01001535">
    <property type="protein sequence ID" value="GFH19881.1"/>
    <property type="molecule type" value="Genomic_DNA"/>
</dbReference>
<gene>
    <name evidence="1" type="ORF">HaLaN_16909</name>
</gene>
<sequence>MAGPKARSKLSATKEVEAVTSLQVAVAVAAAGDGGDAQGAAEVGALPDQAAAAAEAQLAEELHEEDLDAADEVGGRCQDLCGGGVR</sequence>
<reference evidence="1 2" key="1">
    <citation type="submission" date="2020-02" db="EMBL/GenBank/DDBJ databases">
        <title>Draft genome sequence of Haematococcus lacustris strain NIES-144.</title>
        <authorList>
            <person name="Morimoto D."/>
            <person name="Nakagawa S."/>
            <person name="Yoshida T."/>
            <person name="Sawayama S."/>
        </authorList>
    </citation>
    <scope>NUCLEOTIDE SEQUENCE [LARGE SCALE GENOMIC DNA]</scope>
    <source>
        <strain evidence="1 2">NIES-144</strain>
    </source>
</reference>
<comment type="caution">
    <text evidence="1">The sequence shown here is derived from an EMBL/GenBank/DDBJ whole genome shotgun (WGS) entry which is preliminary data.</text>
</comment>
<dbReference type="Proteomes" id="UP000485058">
    <property type="component" value="Unassembled WGS sequence"/>
</dbReference>
<name>A0A699ZCP4_HAELA</name>